<organism evidence="2 3">
    <name type="scientific">Microbacterium gilvum</name>
    <dbReference type="NCBI Taxonomy" id="1336204"/>
    <lineage>
        <taxon>Bacteria</taxon>
        <taxon>Bacillati</taxon>
        <taxon>Actinomycetota</taxon>
        <taxon>Actinomycetes</taxon>
        <taxon>Micrococcales</taxon>
        <taxon>Microbacteriaceae</taxon>
        <taxon>Microbacterium</taxon>
    </lineage>
</organism>
<dbReference type="EMBL" id="BAABKO010000005">
    <property type="protein sequence ID" value="GAA4780231.1"/>
    <property type="molecule type" value="Genomic_DNA"/>
</dbReference>
<sequence length="100" mass="10635">MAIRHIVLFQLAAADDSVRAAHAAEAKRRLEGLVGVVPGLESLTVSSNAAFHGTNYDIVLDSVFPDVAALEAYQVHPAHVEVADYIGTIRSARAGIDIEI</sequence>
<dbReference type="SMART" id="SM00886">
    <property type="entry name" value="Dabb"/>
    <property type="match status" value="1"/>
</dbReference>
<comment type="caution">
    <text evidence="2">The sequence shown here is derived from an EMBL/GenBank/DDBJ whole genome shotgun (WGS) entry which is preliminary data.</text>
</comment>
<gene>
    <name evidence="2" type="ORF">GCM10023351_26570</name>
</gene>
<protein>
    <submittedName>
        <fullName evidence="2">Dabb family protein</fullName>
    </submittedName>
</protein>
<evidence type="ECO:0000259" key="1">
    <source>
        <dbReference type="PROSITE" id="PS51502"/>
    </source>
</evidence>
<proteinExistence type="predicted"/>
<name>A0ABP9AFF4_9MICO</name>
<dbReference type="Proteomes" id="UP001501645">
    <property type="component" value="Unassembled WGS sequence"/>
</dbReference>
<dbReference type="PANTHER" id="PTHR37832:SF1">
    <property type="entry name" value="STRESS-RESPONSE A_B BARREL DOMAIN-CONTAINING PROTEIN"/>
    <property type="match status" value="1"/>
</dbReference>
<dbReference type="PANTHER" id="PTHR37832">
    <property type="entry name" value="BLL2683 PROTEIN"/>
    <property type="match status" value="1"/>
</dbReference>
<accession>A0ABP9AFF4</accession>
<dbReference type="InterPro" id="IPR013097">
    <property type="entry name" value="Dabb"/>
</dbReference>
<reference evidence="3" key="1">
    <citation type="journal article" date="2019" name="Int. J. Syst. Evol. Microbiol.">
        <title>The Global Catalogue of Microorganisms (GCM) 10K type strain sequencing project: providing services to taxonomists for standard genome sequencing and annotation.</title>
        <authorList>
            <consortium name="The Broad Institute Genomics Platform"/>
            <consortium name="The Broad Institute Genome Sequencing Center for Infectious Disease"/>
            <person name="Wu L."/>
            <person name="Ma J."/>
        </authorList>
    </citation>
    <scope>NUCLEOTIDE SEQUENCE [LARGE SCALE GENOMIC DNA]</scope>
    <source>
        <strain evidence="3">JCM 18537</strain>
    </source>
</reference>
<dbReference type="InterPro" id="IPR011008">
    <property type="entry name" value="Dimeric_a/b-barrel"/>
</dbReference>
<evidence type="ECO:0000313" key="3">
    <source>
        <dbReference type="Proteomes" id="UP001501645"/>
    </source>
</evidence>
<dbReference type="Gene3D" id="3.30.70.100">
    <property type="match status" value="1"/>
</dbReference>
<dbReference type="Pfam" id="PF07876">
    <property type="entry name" value="Dabb"/>
    <property type="match status" value="1"/>
</dbReference>
<dbReference type="PROSITE" id="PS51502">
    <property type="entry name" value="S_R_A_B_BARREL"/>
    <property type="match status" value="1"/>
</dbReference>
<feature type="domain" description="Stress-response A/B barrel" evidence="1">
    <location>
        <begin position="3"/>
        <end position="98"/>
    </location>
</feature>
<keyword evidence="3" id="KW-1185">Reference proteome</keyword>
<dbReference type="SUPFAM" id="SSF54909">
    <property type="entry name" value="Dimeric alpha+beta barrel"/>
    <property type="match status" value="1"/>
</dbReference>
<evidence type="ECO:0000313" key="2">
    <source>
        <dbReference type="EMBL" id="GAA4780231.1"/>
    </source>
</evidence>
<dbReference type="RefSeq" id="WP_345439991.1">
    <property type="nucleotide sequence ID" value="NZ_BAABKO010000005.1"/>
</dbReference>